<dbReference type="PROSITE" id="PS51475">
    <property type="entry name" value="PROTEASOME_ALPHA_2"/>
    <property type="match status" value="1"/>
</dbReference>
<reference evidence="7" key="2">
    <citation type="submission" date="2009-11" db="EMBL/GenBank/DDBJ databases">
        <title>The Genome Sequence of Allomyces macrogynus strain ATCC 38327.</title>
        <authorList>
            <consortium name="The Broad Institute Genome Sequencing Platform"/>
            <person name="Russ C."/>
            <person name="Cuomo C."/>
            <person name="Shea T."/>
            <person name="Young S.K."/>
            <person name="Zeng Q."/>
            <person name="Koehrsen M."/>
            <person name="Haas B."/>
            <person name="Borodovsky M."/>
            <person name="Guigo R."/>
            <person name="Alvarado L."/>
            <person name="Berlin A."/>
            <person name="Borenstein D."/>
            <person name="Chen Z."/>
            <person name="Engels R."/>
            <person name="Freedman E."/>
            <person name="Gellesch M."/>
            <person name="Goldberg J."/>
            <person name="Griggs A."/>
            <person name="Gujja S."/>
            <person name="Heiman D."/>
            <person name="Hepburn T."/>
            <person name="Howarth C."/>
            <person name="Jen D."/>
            <person name="Larson L."/>
            <person name="Lewis B."/>
            <person name="Mehta T."/>
            <person name="Park D."/>
            <person name="Pearson M."/>
            <person name="Roberts A."/>
            <person name="Saif S."/>
            <person name="Shenoy N."/>
            <person name="Sisk P."/>
            <person name="Stolte C."/>
            <person name="Sykes S."/>
            <person name="Walk T."/>
            <person name="White J."/>
            <person name="Yandava C."/>
            <person name="Burger G."/>
            <person name="Gray M.W."/>
            <person name="Holland P.W.H."/>
            <person name="King N."/>
            <person name="Lang F.B.F."/>
            <person name="Roger A.J."/>
            <person name="Ruiz-Trillo I."/>
            <person name="Lander E."/>
            <person name="Nusbaum C."/>
        </authorList>
    </citation>
    <scope>NUCLEOTIDE SEQUENCE [LARGE SCALE GENOMIC DNA]</scope>
    <source>
        <strain evidence="7">ATCC 38327</strain>
    </source>
</reference>
<dbReference type="InterPro" id="IPR023332">
    <property type="entry name" value="Proteasome_alpha-type"/>
</dbReference>
<comment type="similarity">
    <text evidence="2 3">Belongs to the peptidase T1A family.</text>
</comment>
<feature type="region of interest" description="Disordered" evidence="4">
    <location>
        <begin position="257"/>
        <end position="286"/>
    </location>
</feature>
<dbReference type="GO" id="GO:0019773">
    <property type="term" value="C:proteasome core complex, alpha-subunit complex"/>
    <property type="evidence" value="ECO:0007669"/>
    <property type="project" value="UniProtKB-UniRule"/>
</dbReference>
<dbReference type="InterPro" id="IPR029055">
    <property type="entry name" value="Ntn_hydrolases_N"/>
</dbReference>
<dbReference type="EMBL" id="GG745376">
    <property type="protein sequence ID" value="KNE72068.1"/>
    <property type="molecule type" value="Genomic_DNA"/>
</dbReference>
<sequence>MVRSRCCTNSPSSFRNQYDNDISTFSPHGRLHQIEYALEAVKQGSACVGIKSDRFVVLVALQRQGGELASYQKKVVKLDGHMGISFAGLTSDARVLSNYLRSECMRHKMTFSRPLPTYRASHRYGSRPYGVGFLIAGHDAAGPHLYEFSPAGNCLDYVAHAIGSRAQSARTYLEKHVAEFATSSVADLIRHGLGALRETMPSDKDLTVENVAIAVVGVTENPSDEATIAAFPHMRKEDGFVAFHALSREEVDRHLKAHQQTAGTGAAAAGGDAPAAAAGEAMDTSE</sequence>
<dbReference type="Pfam" id="PF10584">
    <property type="entry name" value="Proteasome_A_N"/>
    <property type="match status" value="1"/>
</dbReference>
<dbReference type="InterPro" id="IPR000426">
    <property type="entry name" value="Proteasome_asu_N"/>
</dbReference>
<dbReference type="GO" id="GO:0006511">
    <property type="term" value="P:ubiquitin-dependent protein catabolic process"/>
    <property type="evidence" value="ECO:0007669"/>
    <property type="project" value="InterPro"/>
</dbReference>
<name>A0A0L0TB97_ALLM3</name>
<comment type="subcellular location">
    <subcellularLocation>
        <location evidence="3">Cytoplasm</location>
    </subcellularLocation>
    <subcellularLocation>
        <location evidence="3">Nucleus</location>
    </subcellularLocation>
</comment>
<dbReference type="VEuPathDB" id="FungiDB:AMAG_16006"/>
<accession>A0A0L0TB97</accession>
<comment type="subunit">
    <text evidence="3">The 26S proteasome consists of a 20S proteasome core and two 19S regulatory subunits.</text>
</comment>
<evidence type="ECO:0000256" key="2">
    <source>
        <dbReference type="PROSITE-ProRule" id="PRU00808"/>
    </source>
</evidence>
<dbReference type="STRING" id="578462.A0A0L0TB97"/>
<dbReference type="PANTHER" id="PTHR11599">
    <property type="entry name" value="PROTEASOME SUBUNIT ALPHA/BETA"/>
    <property type="match status" value="1"/>
</dbReference>
<protein>
    <recommendedName>
        <fullName evidence="3">Proteasome subunit alpha type</fullName>
    </recommendedName>
</protein>
<keyword evidence="3" id="KW-0539">Nucleus</keyword>
<dbReference type="OrthoDB" id="431557at2759"/>
<dbReference type="InterPro" id="IPR001353">
    <property type="entry name" value="Proteasome_sua/b"/>
</dbReference>
<dbReference type="Pfam" id="PF00227">
    <property type="entry name" value="Proteasome"/>
    <property type="match status" value="1"/>
</dbReference>
<dbReference type="Proteomes" id="UP000054350">
    <property type="component" value="Unassembled WGS sequence"/>
</dbReference>
<feature type="compositionally biased region" description="Low complexity" evidence="4">
    <location>
        <begin position="262"/>
        <end position="286"/>
    </location>
</feature>
<keyword evidence="3" id="KW-0963">Cytoplasm</keyword>
<keyword evidence="1 2" id="KW-0647">Proteasome</keyword>
<gene>
    <name evidence="6" type="ORF">AMAG_16006</name>
</gene>
<dbReference type="PROSITE" id="PS00388">
    <property type="entry name" value="PROTEASOME_ALPHA_1"/>
    <property type="match status" value="1"/>
</dbReference>
<dbReference type="SMART" id="SM00948">
    <property type="entry name" value="Proteasome_A_N"/>
    <property type="match status" value="1"/>
</dbReference>
<feature type="domain" description="Proteasome alpha-type subunits" evidence="5">
    <location>
        <begin position="18"/>
        <end position="40"/>
    </location>
</feature>
<dbReference type="InterPro" id="IPR050115">
    <property type="entry name" value="Proteasome_alpha"/>
</dbReference>
<dbReference type="SUPFAM" id="SSF56235">
    <property type="entry name" value="N-terminal nucleophile aminohydrolases (Ntn hydrolases)"/>
    <property type="match status" value="1"/>
</dbReference>
<reference evidence="6 7" key="1">
    <citation type="submission" date="2009-11" db="EMBL/GenBank/DDBJ databases">
        <title>Annotation of Allomyces macrogynus ATCC 38327.</title>
        <authorList>
            <consortium name="The Broad Institute Genome Sequencing Platform"/>
            <person name="Russ C."/>
            <person name="Cuomo C."/>
            <person name="Burger G."/>
            <person name="Gray M.W."/>
            <person name="Holland P.W.H."/>
            <person name="King N."/>
            <person name="Lang F.B.F."/>
            <person name="Roger A.J."/>
            <person name="Ruiz-Trillo I."/>
            <person name="Young S.K."/>
            <person name="Zeng Q."/>
            <person name="Gargeya S."/>
            <person name="Fitzgerald M."/>
            <person name="Haas B."/>
            <person name="Abouelleil A."/>
            <person name="Alvarado L."/>
            <person name="Arachchi H.M."/>
            <person name="Berlin A."/>
            <person name="Chapman S.B."/>
            <person name="Gearin G."/>
            <person name="Goldberg J."/>
            <person name="Griggs A."/>
            <person name="Gujja S."/>
            <person name="Hansen M."/>
            <person name="Heiman D."/>
            <person name="Howarth C."/>
            <person name="Larimer J."/>
            <person name="Lui A."/>
            <person name="MacDonald P.J.P."/>
            <person name="McCowen C."/>
            <person name="Montmayeur A."/>
            <person name="Murphy C."/>
            <person name="Neiman D."/>
            <person name="Pearson M."/>
            <person name="Priest M."/>
            <person name="Roberts A."/>
            <person name="Saif S."/>
            <person name="Shea T."/>
            <person name="Sisk P."/>
            <person name="Stolte C."/>
            <person name="Sykes S."/>
            <person name="Wortman J."/>
            <person name="Nusbaum C."/>
            <person name="Birren B."/>
        </authorList>
    </citation>
    <scope>NUCLEOTIDE SEQUENCE [LARGE SCALE GENOMIC DNA]</scope>
    <source>
        <strain evidence="6 7">ATCC 38327</strain>
    </source>
</reference>
<dbReference type="AlphaFoldDB" id="A0A0L0TB97"/>
<dbReference type="FunFam" id="3.60.20.10:FF:000063">
    <property type="entry name" value="Proteasome subunit alpha type"/>
    <property type="match status" value="1"/>
</dbReference>
<dbReference type="GO" id="GO:0005634">
    <property type="term" value="C:nucleus"/>
    <property type="evidence" value="ECO:0007669"/>
    <property type="project" value="UniProtKB-SubCell"/>
</dbReference>
<organism evidence="6 7">
    <name type="scientific">Allomyces macrogynus (strain ATCC 38327)</name>
    <name type="common">Allomyces javanicus var. macrogynus</name>
    <dbReference type="NCBI Taxonomy" id="578462"/>
    <lineage>
        <taxon>Eukaryota</taxon>
        <taxon>Fungi</taxon>
        <taxon>Fungi incertae sedis</taxon>
        <taxon>Blastocladiomycota</taxon>
        <taxon>Blastocladiomycetes</taxon>
        <taxon>Blastocladiales</taxon>
        <taxon>Blastocladiaceae</taxon>
        <taxon>Allomyces</taxon>
    </lineage>
</organism>
<evidence type="ECO:0000259" key="5">
    <source>
        <dbReference type="PROSITE" id="PS00388"/>
    </source>
</evidence>
<dbReference type="GO" id="GO:0005737">
    <property type="term" value="C:cytoplasm"/>
    <property type="evidence" value="ECO:0007669"/>
    <property type="project" value="UniProtKB-SubCell"/>
</dbReference>
<dbReference type="Gene3D" id="3.60.20.10">
    <property type="entry name" value="Glutamine Phosphoribosylpyrophosphate, subunit 1, domain 1"/>
    <property type="match status" value="1"/>
</dbReference>
<dbReference type="OMA" id="EQGPHIY"/>
<proteinExistence type="inferred from homology"/>
<keyword evidence="7" id="KW-1185">Reference proteome</keyword>
<evidence type="ECO:0000256" key="3">
    <source>
        <dbReference type="RuleBase" id="RU000551"/>
    </source>
</evidence>
<evidence type="ECO:0000256" key="1">
    <source>
        <dbReference type="ARBA" id="ARBA00022942"/>
    </source>
</evidence>
<dbReference type="eggNOG" id="KOG0863">
    <property type="taxonomic scope" value="Eukaryota"/>
</dbReference>
<evidence type="ECO:0000256" key="4">
    <source>
        <dbReference type="SAM" id="MobiDB-lite"/>
    </source>
</evidence>
<evidence type="ECO:0000313" key="6">
    <source>
        <dbReference type="EMBL" id="KNE72068.1"/>
    </source>
</evidence>
<evidence type="ECO:0000313" key="7">
    <source>
        <dbReference type="Proteomes" id="UP000054350"/>
    </source>
</evidence>